<gene>
    <name evidence="3" type="ORF">GCM10009765_39810</name>
</gene>
<keyword evidence="4" id="KW-1185">Reference proteome</keyword>
<feature type="transmembrane region" description="Helical" evidence="2">
    <location>
        <begin position="382"/>
        <end position="403"/>
    </location>
</feature>
<feature type="transmembrane region" description="Helical" evidence="2">
    <location>
        <begin position="503"/>
        <end position="531"/>
    </location>
</feature>
<proteinExistence type="predicted"/>
<evidence type="ECO:0000256" key="2">
    <source>
        <dbReference type="SAM" id="Phobius"/>
    </source>
</evidence>
<protein>
    <recommendedName>
        <fullName evidence="5">Integral membrane protein</fullName>
    </recommendedName>
</protein>
<feature type="transmembrane region" description="Helical" evidence="2">
    <location>
        <begin position="341"/>
        <end position="361"/>
    </location>
</feature>
<feature type="transmembrane region" description="Helical" evidence="2">
    <location>
        <begin position="551"/>
        <end position="572"/>
    </location>
</feature>
<dbReference type="Proteomes" id="UP001500618">
    <property type="component" value="Unassembled WGS sequence"/>
</dbReference>
<keyword evidence="2" id="KW-0812">Transmembrane</keyword>
<feature type="transmembrane region" description="Helical" evidence="2">
    <location>
        <begin position="96"/>
        <end position="118"/>
    </location>
</feature>
<reference evidence="3 4" key="1">
    <citation type="journal article" date="2019" name="Int. J. Syst. Evol. Microbiol.">
        <title>The Global Catalogue of Microorganisms (GCM) 10K type strain sequencing project: providing services to taxonomists for standard genome sequencing and annotation.</title>
        <authorList>
            <consortium name="The Broad Institute Genomics Platform"/>
            <consortium name="The Broad Institute Genome Sequencing Center for Infectious Disease"/>
            <person name="Wu L."/>
            <person name="Ma J."/>
        </authorList>
    </citation>
    <scope>NUCLEOTIDE SEQUENCE [LARGE SCALE GENOMIC DNA]</scope>
    <source>
        <strain evidence="3 4">JCM 14718</strain>
    </source>
</reference>
<feature type="transmembrane region" description="Helical" evidence="2">
    <location>
        <begin position="437"/>
        <end position="462"/>
    </location>
</feature>
<dbReference type="InterPro" id="IPR029058">
    <property type="entry name" value="AB_hydrolase_fold"/>
</dbReference>
<feature type="transmembrane region" description="Helical" evidence="2">
    <location>
        <begin position="304"/>
        <end position="321"/>
    </location>
</feature>
<keyword evidence="2" id="KW-1133">Transmembrane helix</keyword>
<feature type="transmembrane region" description="Helical" evidence="2">
    <location>
        <begin position="224"/>
        <end position="242"/>
    </location>
</feature>
<feature type="transmembrane region" description="Helical" evidence="2">
    <location>
        <begin position="65"/>
        <end position="84"/>
    </location>
</feature>
<feature type="transmembrane region" description="Helical" evidence="2">
    <location>
        <begin position="157"/>
        <end position="174"/>
    </location>
</feature>
<evidence type="ECO:0000313" key="3">
    <source>
        <dbReference type="EMBL" id="GAA1686379.1"/>
    </source>
</evidence>
<accession>A0ABN2HE07</accession>
<keyword evidence="2" id="KW-0472">Membrane</keyword>
<evidence type="ECO:0008006" key="5">
    <source>
        <dbReference type="Google" id="ProtNLM"/>
    </source>
</evidence>
<sequence>MHGVAGTPPDELLDRVLVVRVAGDSRAGFYRPALADEGTDDAPGQPHGSGPLLEGYCWGGLTSGAAARAFWLLLLPFTIANVAPRLRPPSPPRTDGFLWWLSRLFALGLTALMIQTAAGVGVDQIGWRCGTLPAGTCPGLPNAVDQLLHMATPGQRLLLGAVVPIVVLLVLVLLGRGTAMRYEQADPDPAARYADHNPGDGPDLALSHPDLWRGQHLVRRLRRLHILIAVGICVVTVALPAYEHDRGAATQLLPLGGGLLSWLGWALLVLCAAAAVGVATLLAFPSVTSRRPSVGTAATLAERAYQAALALCLLAIGYVLAPRPGWSPTGPLPGFGRSAVLLFSLHVVILLVLAGTVALLWQRAARLPAGQPKQALGGYGTVLLTAASLLMAAGASAGIYLYVGGFLRTGSLRPSFGDVQGAVAALNTAPAIQTASLAFGLMLGWLVLVAFAGAGIIAYRLIWPTRWPEGQRLLNQQYPEAHRTPVRDAEILRAFWLARIADWAGGLIAAVLAPSLAIAAIATGFVLASAVSGNAASVLDVVLAATGSLSAIGAYGTVLGLLLLVAVGAAAFRISGTRRVVGVLWDVGAFWPRAAHPLAAPCYAERTVPDLLQRLRWYAAGAPTGGQPAGEATPVVVSGHSQGGVITAAVTLQLDSVVREQVAFLAIGTVLRRLYARYFPAYFGVPTLDAIAIRLTARSGRRLRNLWRTTDYVGGPIGSGPRESDPPVPPTSPLATADRRLTDPEYAAAPGDPVPPPIRAHSNYPADPVYHQELADLADLLPHQPPPHPERRLRVIH</sequence>
<feature type="region of interest" description="Disordered" evidence="1">
    <location>
        <begin position="714"/>
        <end position="766"/>
    </location>
</feature>
<name>A0ABN2HE07_9ACTN</name>
<comment type="caution">
    <text evidence="3">The sequence shown here is derived from an EMBL/GenBank/DDBJ whole genome shotgun (WGS) entry which is preliminary data.</text>
</comment>
<organism evidence="3 4">
    <name type="scientific">Fodinicola feengrottensis</name>
    <dbReference type="NCBI Taxonomy" id="435914"/>
    <lineage>
        <taxon>Bacteria</taxon>
        <taxon>Bacillati</taxon>
        <taxon>Actinomycetota</taxon>
        <taxon>Actinomycetes</taxon>
        <taxon>Mycobacteriales</taxon>
        <taxon>Fodinicola</taxon>
    </lineage>
</organism>
<dbReference type="SUPFAM" id="SSF53474">
    <property type="entry name" value="alpha/beta-Hydrolases"/>
    <property type="match status" value="1"/>
</dbReference>
<evidence type="ECO:0000256" key="1">
    <source>
        <dbReference type="SAM" id="MobiDB-lite"/>
    </source>
</evidence>
<dbReference type="EMBL" id="BAAANY010000014">
    <property type="protein sequence ID" value="GAA1686379.1"/>
    <property type="molecule type" value="Genomic_DNA"/>
</dbReference>
<feature type="transmembrane region" description="Helical" evidence="2">
    <location>
        <begin position="262"/>
        <end position="284"/>
    </location>
</feature>
<evidence type="ECO:0000313" key="4">
    <source>
        <dbReference type="Proteomes" id="UP001500618"/>
    </source>
</evidence>